<evidence type="ECO:0000313" key="3">
    <source>
        <dbReference type="Proteomes" id="UP000198825"/>
    </source>
</evidence>
<dbReference type="AlphaFoldDB" id="A0A1H2M455"/>
<protein>
    <submittedName>
        <fullName evidence="2">Uncharacterized protein</fullName>
    </submittedName>
</protein>
<organism evidence="2 3">
    <name type="scientific">Microlunatus sagamiharensis</name>
    <dbReference type="NCBI Taxonomy" id="546874"/>
    <lineage>
        <taxon>Bacteria</taxon>
        <taxon>Bacillati</taxon>
        <taxon>Actinomycetota</taxon>
        <taxon>Actinomycetes</taxon>
        <taxon>Propionibacteriales</taxon>
        <taxon>Propionibacteriaceae</taxon>
        <taxon>Microlunatus</taxon>
    </lineage>
</organism>
<feature type="transmembrane region" description="Helical" evidence="1">
    <location>
        <begin position="97"/>
        <end position="124"/>
    </location>
</feature>
<reference evidence="3" key="1">
    <citation type="submission" date="2016-10" db="EMBL/GenBank/DDBJ databases">
        <authorList>
            <person name="Varghese N."/>
            <person name="Submissions S."/>
        </authorList>
    </citation>
    <scope>NUCLEOTIDE SEQUENCE [LARGE SCALE GENOMIC DNA]</scope>
    <source>
        <strain evidence="3">DSM 21743</strain>
    </source>
</reference>
<sequence>MSAGPAQDPNRGSDREPVLLRRGNLVVTRARALQVAGVLVLLLLGAVLPYVSLVYLNDASEQVTGRPRLFDAASLLGGLDPTYLPGYRPPVRSDYDLALNLAAAGPGLQQIGTVVAALTCWALLTEEVNRFAWWFLHLSGYPLVLAPVALLVGRVLLGRLDVGVGLGPAWVPGLAAGVLVLVASWRARGRIDSYSAF</sequence>
<dbReference type="RefSeq" id="WP_091073713.1">
    <property type="nucleotide sequence ID" value="NZ_LT629799.1"/>
</dbReference>
<gene>
    <name evidence="2" type="ORF">SAMN04488544_1268</name>
</gene>
<proteinExistence type="predicted"/>
<dbReference type="STRING" id="546874.SAMN04488544_1268"/>
<feature type="transmembrane region" description="Helical" evidence="1">
    <location>
        <begin position="32"/>
        <end position="56"/>
    </location>
</feature>
<dbReference type="EMBL" id="LT629799">
    <property type="protein sequence ID" value="SDU87276.1"/>
    <property type="molecule type" value="Genomic_DNA"/>
</dbReference>
<name>A0A1H2M455_9ACTN</name>
<dbReference type="Proteomes" id="UP000198825">
    <property type="component" value="Chromosome I"/>
</dbReference>
<feature type="transmembrane region" description="Helical" evidence="1">
    <location>
        <begin position="169"/>
        <end position="187"/>
    </location>
</feature>
<accession>A0A1H2M455</accession>
<feature type="transmembrane region" description="Helical" evidence="1">
    <location>
        <begin position="131"/>
        <end position="157"/>
    </location>
</feature>
<keyword evidence="1" id="KW-0812">Transmembrane</keyword>
<evidence type="ECO:0000313" key="2">
    <source>
        <dbReference type="EMBL" id="SDU87276.1"/>
    </source>
</evidence>
<evidence type="ECO:0000256" key="1">
    <source>
        <dbReference type="SAM" id="Phobius"/>
    </source>
</evidence>
<keyword evidence="1" id="KW-0472">Membrane</keyword>
<keyword evidence="1" id="KW-1133">Transmembrane helix</keyword>
<keyword evidence="3" id="KW-1185">Reference proteome</keyword>